<dbReference type="STRING" id="96773.Tchl_1007"/>
<protein>
    <submittedName>
        <fullName evidence="1">Acetyl-coenzyme A synthetase</fullName>
        <ecNumber evidence="1">6.2.1.1</ecNumber>
    </submittedName>
</protein>
<keyword evidence="1" id="KW-0436">Ligase</keyword>
<evidence type="ECO:0000313" key="1">
    <source>
        <dbReference type="EMBL" id="APR03868.1"/>
    </source>
</evidence>
<dbReference type="EMBL" id="CP018839">
    <property type="protein sequence ID" value="APR03868.1"/>
    <property type="molecule type" value="Genomic_DNA"/>
</dbReference>
<dbReference type="PANTHER" id="PTHR24095:SF14">
    <property type="entry name" value="ACETYL-COENZYME A SYNTHETASE 1"/>
    <property type="match status" value="1"/>
</dbReference>
<dbReference type="SUPFAM" id="SSF56801">
    <property type="entry name" value="Acetyl-CoA synthetase-like"/>
    <property type="match status" value="1"/>
</dbReference>
<dbReference type="Gene3D" id="3.30.300.30">
    <property type="match status" value="1"/>
</dbReference>
<dbReference type="InterPro" id="IPR025110">
    <property type="entry name" value="AMP-bd_C"/>
</dbReference>
<name>A0A1H5VR76_9RHOO</name>
<sequence>MHRSAVIRKHAADLAVPPNLADYAVTCAGFLWTAVRAELDGFPGGGLNIAHEAVERHARGERCTRVAFRFLGQDAVRELSYGELARLTARFANVLAGLGVCRGERVFVLAGRIPELYVAVLGSLRCGCVASPLFSAFGPEPIATRIGLGEGAVLVTTDLLYARKVEKMRARLPTLRHVLLVGEGGGAVEAGMLGPGTHDLGALMAGAADSFVTAETRAEDPALLHFTSGTTGTPKGALHVHAAVLTHWASGRYALDLHDDDVFWCTADPGWVTGTSYGIVAPLVHGVSSIVDEAEFDAGRWYRILADERVSVWYTAPTAIRMLMKAGAELAHQQAFPRLRLVASVGEPLNPEAVWWGKEVLGHPIHDNWWQTETGGIMIANLPALDIKPGSMGRPLPGVEAAVVRRREDGSVERVTTPGEEGELALKRGWPSMLRGYLNDEARYRKCFAGDWYLSGDLVRCDADGYFWFVGRSDDVIKSAGHLIGPFEVESALMEHPAVAEAGVIGKPDEIAGEVVKAFVSLKKGFEPGEALRMELLGHARRRLGAAVAPKEIDFLAVLPRTRSGKIMRRLLKARELGLPEGDTSTLEAGA</sequence>
<dbReference type="InterPro" id="IPR045851">
    <property type="entry name" value="AMP-bd_C_sf"/>
</dbReference>
<dbReference type="PROSITE" id="PS00455">
    <property type="entry name" value="AMP_BINDING"/>
    <property type="match status" value="1"/>
</dbReference>
<organism evidence="1 2">
    <name type="scientific">Thauera chlorobenzoica</name>
    <dbReference type="NCBI Taxonomy" id="96773"/>
    <lineage>
        <taxon>Bacteria</taxon>
        <taxon>Pseudomonadati</taxon>
        <taxon>Pseudomonadota</taxon>
        <taxon>Betaproteobacteria</taxon>
        <taxon>Rhodocyclales</taxon>
        <taxon>Zoogloeaceae</taxon>
        <taxon>Thauera</taxon>
    </lineage>
</organism>
<dbReference type="EC" id="6.2.1.1" evidence="1"/>
<dbReference type="Proteomes" id="UP000185739">
    <property type="component" value="Chromosome"/>
</dbReference>
<dbReference type="AlphaFoldDB" id="A0A1H5VR76"/>
<keyword evidence="2" id="KW-1185">Reference proteome</keyword>
<dbReference type="KEGG" id="tcl:Tchl_1007"/>
<dbReference type="InterPro" id="IPR000873">
    <property type="entry name" value="AMP-dep_synth/lig_dom"/>
</dbReference>
<dbReference type="GO" id="GO:0003987">
    <property type="term" value="F:acetate-CoA ligase activity"/>
    <property type="evidence" value="ECO:0007669"/>
    <property type="project" value="UniProtKB-EC"/>
</dbReference>
<dbReference type="RefSeq" id="WP_075147435.1">
    <property type="nucleotide sequence ID" value="NZ_CP018839.1"/>
</dbReference>
<dbReference type="InterPro" id="IPR042099">
    <property type="entry name" value="ANL_N_sf"/>
</dbReference>
<dbReference type="GO" id="GO:0006085">
    <property type="term" value="P:acetyl-CoA biosynthetic process"/>
    <property type="evidence" value="ECO:0007669"/>
    <property type="project" value="TreeGrafter"/>
</dbReference>
<accession>A0A1H5VR76</accession>
<dbReference type="PANTHER" id="PTHR24095">
    <property type="entry name" value="ACETYL-COENZYME A SYNTHETASE"/>
    <property type="match status" value="1"/>
</dbReference>
<dbReference type="NCBIfam" id="NF003313">
    <property type="entry name" value="PRK04319.1"/>
    <property type="match status" value="1"/>
</dbReference>
<proteinExistence type="predicted"/>
<dbReference type="Pfam" id="PF13193">
    <property type="entry name" value="AMP-binding_C"/>
    <property type="match status" value="1"/>
</dbReference>
<dbReference type="Pfam" id="PF00501">
    <property type="entry name" value="AMP-binding"/>
    <property type="match status" value="1"/>
</dbReference>
<gene>
    <name evidence="1" type="ORF">Tchl_1007</name>
</gene>
<dbReference type="Gene3D" id="3.40.50.12780">
    <property type="entry name" value="N-terminal domain of ligase-like"/>
    <property type="match status" value="1"/>
</dbReference>
<evidence type="ECO:0000313" key="2">
    <source>
        <dbReference type="Proteomes" id="UP000185739"/>
    </source>
</evidence>
<reference evidence="1 2" key="1">
    <citation type="submission" date="2016-12" db="EMBL/GenBank/DDBJ databases">
        <title>Complete genome sequence of Thauera chlorobenzoica, a Betaproteobacterium degrading haloaromatics anaerobically to CO2 and halides.</title>
        <authorList>
            <person name="Goris T."/>
            <person name="Mergelsberg M."/>
            <person name="Boll M."/>
        </authorList>
    </citation>
    <scope>NUCLEOTIDE SEQUENCE [LARGE SCALE GENOMIC DNA]</scope>
    <source>
        <strain evidence="1 2">3CB1</strain>
    </source>
</reference>
<dbReference type="InterPro" id="IPR020845">
    <property type="entry name" value="AMP-binding_CS"/>
</dbReference>
<dbReference type="OrthoDB" id="9766486at2"/>